<dbReference type="Proteomes" id="UP000179076">
    <property type="component" value="Unassembled WGS sequence"/>
</dbReference>
<comment type="caution">
    <text evidence="4">The sequence shown here is derived from an EMBL/GenBank/DDBJ whole genome shotgun (WGS) entry which is preliminary data.</text>
</comment>
<dbReference type="Pfam" id="PF12740">
    <property type="entry name" value="PETase"/>
    <property type="match status" value="1"/>
</dbReference>
<dbReference type="InterPro" id="IPR029058">
    <property type="entry name" value="AB_hydrolase_fold"/>
</dbReference>
<dbReference type="PANTHER" id="PTHR22946:SF9">
    <property type="entry name" value="POLYKETIDE TRANSFERASE AF380"/>
    <property type="match status" value="1"/>
</dbReference>
<evidence type="ECO:0000259" key="3">
    <source>
        <dbReference type="Pfam" id="PF12740"/>
    </source>
</evidence>
<dbReference type="PANTHER" id="PTHR22946">
    <property type="entry name" value="DIENELACTONE HYDROLASE DOMAIN-CONTAINING PROTEIN-RELATED"/>
    <property type="match status" value="1"/>
</dbReference>
<dbReference type="SMR" id="A0A1F6VAZ5"/>
<proteinExistence type="predicted"/>
<organism evidence="4 5">
    <name type="scientific">Candidatus Muproteobacteria bacterium RBG_16_60_9</name>
    <dbReference type="NCBI Taxonomy" id="1817755"/>
    <lineage>
        <taxon>Bacteria</taxon>
        <taxon>Pseudomonadati</taxon>
        <taxon>Pseudomonadota</taxon>
        <taxon>Candidatus Muproteobacteria</taxon>
    </lineage>
</organism>
<evidence type="ECO:0000313" key="5">
    <source>
        <dbReference type="Proteomes" id="UP000179076"/>
    </source>
</evidence>
<dbReference type="SUPFAM" id="SSF53474">
    <property type="entry name" value="alpha/beta-Hydrolases"/>
    <property type="match status" value="1"/>
</dbReference>
<dbReference type="InterPro" id="IPR041127">
    <property type="entry name" value="PET_hydrolase/cutinase-like"/>
</dbReference>
<sequence>MSLQGTGGTTEPPPTGNPFQRGPEPTPTSLQASSGPFSVASTTVSSSAANGYGGGTIYYPTGTSEGPFAPIAVVPGYLAAQSSIQSWGPRLASWGFVVITITTNSSTDDPSQRATQLVAALNQVVSYGNTSSHPIFSKVDGTRRGVMGWSMGGGGSLIAAQNNPSTIKAAVPLAPYNSSTNFSSIRQPVLIFACESDSTAPPNQHALPFYNSMPSTNDKAYAEVNNGSHSCANSPSNQSGTIGKYGVSWMKRFLDDDLRFGPYLCDAPHQQDLSGTTFSRYLETCPYGN</sequence>
<evidence type="ECO:0000256" key="1">
    <source>
        <dbReference type="ARBA" id="ARBA00022801"/>
    </source>
</evidence>
<feature type="domain" description="PET hydrolase/cutinase-like" evidence="3">
    <location>
        <begin position="16"/>
        <end position="286"/>
    </location>
</feature>
<dbReference type="Gene3D" id="3.40.50.1820">
    <property type="entry name" value="alpha/beta hydrolase"/>
    <property type="match status" value="1"/>
</dbReference>
<dbReference type="InterPro" id="IPR050261">
    <property type="entry name" value="FrsA_esterase"/>
</dbReference>
<accession>A0A1F6VAZ5</accession>
<name>A0A1F6VAZ5_9PROT</name>
<feature type="region of interest" description="Disordered" evidence="2">
    <location>
        <begin position="1"/>
        <end position="38"/>
    </location>
</feature>
<feature type="compositionally biased region" description="Polar residues" evidence="2">
    <location>
        <begin position="27"/>
        <end position="36"/>
    </location>
</feature>
<dbReference type="AlphaFoldDB" id="A0A1F6VAZ5"/>
<protein>
    <recommendedName>
        <fullName evidence="3">PET hydrolase/cutinase-like domain-containing protein</fullName>
    </recommendedName>
</protein>
<keyword evidence="1" id="KW-0378">Hydrolase</keyword>
<gene>
    <name evidence="4" type="ORF">A2W18_01685</name>
</gene>
<dbReference type="EMBL" id="MFSP01000077">
    <property type="protein sequence ID" value="OGI66810.1"/>
    <property type="molecule type" value="Genomic_DNA"/>
</dbReference>
<evidence type="ECO:0000313" key="4">
    <source>
        <dbReference type="EMBL" id="OGI66810.1"/>
    </source>
</evidence>
<reference evidence="4 5" key="1">
    <citation type="journal article" date="2016" name="Nat. Commun.">
        <title>Thousands of microbial genomes shed light on interconnected biogeochemical processes in an aquifer system.</title>
        <authorList>
            <person name="Anantharaman K."/>
            <person name="Brown C.T."/>
            <person name="Hug L.A."/>
            <person name="Sharon I."/>
            <person name="Castelle C.J."/>
            <person name="Probst A.J."/>
            <person name="Thomas B.C."/>
            <person name="Singh A."/>
            <person name="Wilkins M.J."/>
            <person name="Karaoz U."/>
            <person name="Brodie E.L."/>
            <person name="Williams K.H."/>
            <person name="Hubbard S.S."/>
            <person name="Banfield J.F."/>
        </authorList>
    </citation>
    <scope>NUCLEOTIDE SEQUENCE [LARGE SCALE GENOMIC DNA]</scope>
</reference>
<evidence type="ECO:0000256" key="2">
    <source>
        <dbReference type="SAM" id="MobiDB-lite"/>
    </source>
</evidence>
<dbReference type="GO" id="GO:0052689">
    <property type="term" value="F:carboxylic ester hydrolase activity"/>
    <property type="evidence" value="ECO:0007669"/>
    <property type="project" value="UniProtKB-ARBA"/>
</dbReference>